<dbReference type="EMBL" id="JADIKF010000037">
    <property type="protein sequence ID" value="MBM7129121.1"/>
    <property type="molecule type" value="Genomic_DNA"/>
</dbReference>
<feature type="compositionally biased region" description="Low complexity" evidence="1">
    <location>
        <begin position="155"/>
        <end position="171"/>
    </location>
</feature>
<dbReference type="RefSeq" id="WP_204630748.1">
    <property type="nucleotide sequence ID" value="NZ_BSOC01000004.1"/>
</dbReference>
<keyword evidence="4" id="KW-1185">Reference proteome</keyword>
<organism evidence="3 4">
    <name type="scientific">Dyella mobilis</name>
    <dbReference type="NCBI Taxonomy" id="1849582"/>
    <lineage>
        <taxon>Bacteria</taxon>
        <taxon>Pseudomonadati</taxon>
        <taxon>Pseudomonadota</taxon>
        <taxon>Gammaproteobacteria</taxon>
        <taxon>Lysobacterales</taxon>
        <taxon>Rhodanobacteraceae</taxon>
        <taxon>Dyella</taxon>
    </lineage>
</organism>
<evidence type="ECO:0000313" key="4">
    <source>
        <dbReference type="Proteomes" id="UP001430193"/>
    </source>
</evidence>
<feature type="signal peptide" evidence="2">
    <location>
        <begin position="1"/>
        <end position="33"/>
    </location>
</feature>
<evidence type="ECO:0000256" key="2">
    <source>
        <dbReference type="SAM" id="SignalP"/>
    </source>
</evidence>
<dbReference type="Pfam" id="PF13211">
    <property type="entry name" value="DUF4019"/>
    <property type="match status" value="1"/>
</dbReference>
<dbReference type="Proteomes" id="UP001430193">
    <property type="component" value="Unassembled WGS sequence"/>
</dbReference>
<keyword evidence="2" id="KW-0732">Signal</keyword>
<feature type="chain" id="PRO_5045244868" evidence="2">
    <location>
        <begin position="34"/>
        <end position="171"/>
    </location>
</feature>
<protein>
    <submittedName>
        <fullName evidence="3">DUF4019 domain-containing protein</fullName>
    </submittedName>
</protein>
<sequence>MMFATHSHSSPIRRAIRGCIVSAALFGAGAAMAQQAPSGLEKAIAAAGKWVAQADANQADAMWKASSPTMQKNVNQADWNKYIADVRQQAGAQQSRNWVGVSKVDNPQGMPAGQYLNVIYSTRFAKAATVETVSMAQNGSSWQPVGYIVRPAQPPQAQGGAPGASAPAAAK</sequence>
<reference evidence="3" key="1">
    <citation type="submission" date="2020-10" db="EMBL/GenBank/DDBJ databases">
        <title>Phylogeny of dyella-like bacteria.</title>
        <authorList>
            <person name="Fu J."/>
        </authorList>
    </citation>
    <scope>NUCLEOTIDE SEQUENCE</scope>
    <source>
        <strain evidence="3">DHON07</strain>
    </source>
</reference>
<proteinExistence type="predicted"/>
<comment type="caution">
    <text evidence="3">The sequence shown here is derived from an EMBL/GenBank/DDBJ whole genome shotgun (WGS) entry which is preliminary data.</text>
</comment>
<evidence type="ECO:0000256" key="1">
    <source>
        <dbReference type="SAM" id="MobiDB-lite"/>
    </source>
</evidence>
<evidence type="ECO:0000313" key="3">
    <source>
        <dbReference type="EMBL" id="MBM7129121.1"/>
    </source>
</evidence>
<feature type="region of interest" description="Disordered" evidence="1">
    <location>
        <begin position="151"/>
        <end position="171"/>
    </location>
</feature>
<name>A0ABS2KD66_9GAMM</name>
<dbReference type="InterPro" id="IPR025091">
    <property type="entry name" value="DUF4019"/>
</dbReference>
<accession>A0ABS2KD66</accession>
<gene>
    <name evidence="3" type="ORF">ISS99_06265</name>
</gene>